<organism evidence="1 2">
    <name type="scientific">Eucalyptus globulus</name>
    <name type="common">Tasmanian blue gum</name>
    <dbReference type="NCBI Taxonomy" id="34317"/>
    <lineage>
        <taxon>Eukaryota</taxon>
        <taxon>Viridiplantae</taxon>
        <taxon>Streptophyta</taxon>
        <taxon>Embryophyta</taxon>
        <taxon>Tracheophyta</taxon>
        <taxon>Spermatophyta</taxon>
        <taxon>Magnoliopsida</taxon>
        <taxon>eudicotyledons</taxon>
        <taxon>Gunneridae</taxon>
        <taxon>Pentapetalae</taxon>
        <taxon>rosids</taxon>
        <taxon>malvids</taxon>
        <taxon>Myrtales</taxon>
        <taxon>Myrtaceae</taxon>
        <taxon>Myrtoideae</taxon>
        <taxon>Eucalypteae</taxon>
        <taxon>Eucalyptus</taxon>
    </lineage>
</organism>
<evidence type="ECO:0000313" key="2">
    <source>
        <dbReference type="Proteomes" id="UP001634007"/>
    </source>
</evidence>
<keyword evidence="2" id="KW-1185">Reference proteome</keyword>
<gene>
    <name evidence="1" type="ORF">ACJRO7_001663</name>
</gene>
<proteinExistence type="predicted"/>
<protein>
    <recommendedName>
        <fullName evidence="3">Dirigent protein</fullName>
    </recommendedName>
</protein>
<evidence type="ECO:0008006" key="3">
    <source>
        <dbReference type="Google" id="ProtNLM"/>
    </source>
</evidence>
<dbReference type="PANTHER" id="PTHR21495">
    <property type="entry name" value="NUCLEOPORIN-RELATED"/>
    <property type="match status" value="1"/>
</dbReference>
<dbReference type="InterPro" id="IPR004265">
    <property type="entry name" value="Dirigent"/>
</dbReference>
<dbReference type="EMBL" id="JBJKBG010000001">
    <property type="protein sequence ID" value="KAL3754464.1"/>
    <property type="molecule type" value="Genomic_DNA"/>
</dbReference>
<dbReference type="Proteomes" id="UP001634007">
    <property type="component" value="Unassembled WGS sequence"/>
</dbReference>
<evidence type="ECO:0000313" key="1">
    <source>
        <dbReference type="EMBL" id="KAL3754464.1"/>
    </source>
</evidence>
<accession>A0ABD3LRU2</accession>
<name>A0ABD3LRU2_EUCGL</name>
<sequence length="153" mass="17291">MVVTSIGKFILSMEILHGPHRILPERANFGTILLTDDPMAETPDPGWAMVRRAQGMYTTSSLDGSNAHITLWICSQSSLQWEHPGDPWHRQAVRGAMFSIVFTNRASNGSTLHIQGTGKQFRFVRGYMKFETTYMDMPQAYLVIQCNVTVRLD</sequence>
<reference evidence="1 2" key="1">
    <citation type="submission" date="2024-11" db="EMBL/GenBank/DDBJ databases">
        <title>Chromosome-level genome assembly of Eucalyptus globulus Labill. provides insights into its genome evolution.</title>
        <authorList>
            <person name="Li X."/>
        </authorList>
    </citation>
    <scope>NUCLEOTIDE SEQUENCE [LARGE SCALE GENOMIC DNA]</scope>
    <source>
        <strain evidence="1">CL2024</strain>
        <tissue evidence="1">Fresh tender leaves</tissue>
    </source>
</reference>
<comment type="caution">
    <text evidence="1">The sequence shown here is derived from an EMBL/GenBank/DDBJ whole genome shotgun (WGS) entry which is preliminary data.</text>
</comment>
<dbReference type="AlphaFoldDB" id="A0ABD3LRU2"/>